<organism evidence="10 11">
    <name type="scientific">Amphimedon queenslandica</name>
    <name type="common">Sponge</name>
    <dbReference type="NCBI Taxonomy" id="400682"/>
    <lineage>
        <taxon>Eukaryota</taxon>
        <taxon>Metazoa</taxon>
        <taxon>Porifera</taxon>
        <taxon>Demospongiae</taxon>
        <taxon>Heteroscleromorpha</taxon>
        <taxon>Haplosclerida</taxon>
        <taxon>Niphatidae</taxon>
        <taxon>Amphimedon</taxon>
    </lineage>
</organism>
<dbReference type="RefSeq" id="XP_019849883.1">
    <property type="nucleotide sequence ID" value="XM_019994324.1"/>
</dbReference>
<feature type="compositionally biased region" description="Polar residues" evidence="7">
    <location>
        <begin position="1070"/>
        <end position="1080"/>
    </location>
</feature>
<dbReference type="PRINTS" id="PR00503">
    <property type="entry name" value="BROMODOMAIN"/>
</dbReference>
<feature type="region of interest" description="Disordered" evidence="7">
    <location>
        <begin position="549"/>
        <end position="570"/>
    </location>
</feature>
<keyword evidence="5" id="KW-0539">Nucleus</keyword>
<sequence>MGVFYFDHAHARYYHTYNISRSKNGCRFVHVVALLVSLTAGIIMGSSKKHKSKKHKSSGGSSFEERDINRVTMYLRVPQGDEEYEYEDEEEEDEGESEEGLLVQLPLEDIARARMGMTESRSHHKKSKKSKKKHHRHAPSVPTPAIPFTDDLLRATGLDDISDEEFEESLVQGAGHDSGKFSSYDKAPNPGKKFPHAKLESPSQSLKVEIDLNRLSLGKRMLPGKPLPGKRQSLSSSEQELAKPPDLTSLSYHATPSLLKQTPPGYESRPLSSSSEKKKKKKKGKHKHSRHLEAPPPLVKKEEPMEDDWMGSASPLGLSFDDSFSSSKSFNEISSTSRPNELATQSVLAPPAPAPPAPAPPVPAPSLAAAVENQPSNKAPPVSPPVSSTPSSHIIGTRLPPNALKYFLRHLHNQLCRNDPEGVFGEPVTDEIAPGYSAIIKQPMDLQTMMNKVELNEYPSVNEFKEDFIIMCSNAMTYNSPETVYYQTAKRLLNLGLKMIQKELSIRPDIQHGLVPLTQPLPLSTSSSPVDYSSPFLCRINLSMLPPPPLSSVGAGPPGSNPALSDENNTGIIDVSGEIIEPTVDQSYLTRVQVGFDTELSPPPPPPPPPPPRPIAPVPIAPSQIPPITSKRMKQGPVTRTSHTGSHKSHLTPNSSSHVAQVSSSSSSSSSSQFVSLQTPSSLYSAPLHLPTDSLKTLGSSSPAVGELETPMIQEGVGQKGNGGPNLEEEDILSQVDEATKNLRKRHGTSSPAELSFLNQEEDGEAYLHILNPHTAKSCLPVDLTSLSEKIKAGHSASTVLTSELPVFKATPVSYLMYGPFGSFAPTYDTAFATLSKNDSSLLLSTYGSELGVSYANSLQQFVKGCGSFALEMGNAILNSLTSGRHGRMQETISRQKDETDKETNKPPTSTTGSEDTNNVIDKDKQKSNDGVDTAQEDTEPMETEQEESPGIPEDQSDVQDTIDKTSKLIVNLDDIQRERLSKPPSLDSKGHYVLPPPSEQEIKTASSITSQLVSVASKVPPSQLVSVSSLRNAMGTERQDSSQPMSNNTSRSDGVGVASCSIAGGPLQGQEQQAHSKTN</sequence>
<feature type="compositionally biased region" description="Polar residues" evidence="7">
    <location>
        <begin position="1042"/>
        <end position="1053"/>
    </location>
</feature>
<keyword evidence="8" id="KW-0812">Transmembrane</keyword>
<feature type="compositionally biased region" description="Low complexity" evidence="7">
    <location>
        <begin position="319"/>
        <end position="337"/>
    </location>
</feature>
<feature type="region of interest" description="Disordered" evidence="7">
    <location>
        <begin position="217"/>
        <end position="395"/>
    </location>
</feature>
<keyword evidence="2" id="KW-0805">Transcription regulation</keyword>
<feature type="compositionally biased region" description="Low complexity" evidence="7">
    <location>
        <begin position="655"/>
        <end position="673"/>
    </location>
</feature>
<dbReference type="PROSITE" id="PS50014">
    <property type="entry name" value="BROMODOMAIN_2"/>
    <property type="match status" value="1"/>
</dbReference>
<dbReference type="EnsemblMetazoa" id="XM_019994324.1">
    <property type="protein sequence ID" value="XP_019849883.1"/>
    <property type="gene ID" value="LOC100638155"/>
</dbReference>
<evidence type="ECO:0000256" key="5">
    <source>
        <dbReference type="ARBA" id="ARBA00023242"/>
    </source>
</evidence>
<feature type="compositionally biased region" description="Polar residues" evidence="7">
    <location>
        <begin position="906"/>
        <end position="920"/>
    </location>
</feature>
<dbReference type="Proteomes" id="UP000007879">
    <property type="component" value="Unassembled WGS sequence"/>
</dbReference>
<evidence type="ECO:0000313" key="10">
    <source>
        <dbReference type="EnsemblMetazoa" id="XP_019849883.1"/>
    </source>
</evidence>
<keyword evidence="8" id="KW-1133">Transmembrane helix</keyword>
<comment type="subcellular location">
    <subcellularLocation>
        <location evidence="1">Nucleus</location>
    </subcellularLocation>
</comment>
<evidence type="ECO:0000259" key="9">
    <source>
        <dbReference type="PROSITE" id="PS50014"/>
    </source>
</evidence>
<evidence type="ECO:0000256" key="3">
    <source>
        <dbReference type="ARBA" id="ARBA00023117"/>
    </source>
</evidence>
<protein>
    <recommendedName>
        <fullName evidence="9">Bromo domain-containing protein</fullName>
    </recommendedName>
</protein>
<dbReference type="InterPro" id="IPR051831">
    <property type="entry name" value="Bromodomain_contain_prot"/>
</dbReference>
<name>A0AAN0IZK4_AMPQE</name>
<feature type="region of interest" description="Disordered" evidence="7">
    <location>
        <begin position="882"/>
        <end position="961"/>
    </location>
</feature>
<dbReference type="GO" id="GO:0005634">
    <property type="term" value="C:nucleus"/>
    <property type="evidence" value="ECO:0007669"/>
    <property type="project" value="UniProtKB-SubCell"/>
</dbReference>
<feature type="compositionally biased region" description="Pro residues" evidence="7">
    <location>
        <begin position="350"/>
        <end position="364"/>
    </location>
</feature>
<keyword evidence="4" id="KW-0804">Transcription</keyword>
<feature type="compositionally biased region" description="Acidic residues" evidence="7">
    <location>
        <begin position="935"/>
        <end position="948"/>
    </location>
</feature>
<evidence type="ECO:0000256" key="8">
    <source>
        <dbReference type="SAM" id="Phobius"/>
    </source>
</evidence>
<dbReference type="PANTHER" id="PTHR22881">
    <property type="entry name" value="BROMODOMAIN CONTAINING PROTEIN"/>
    <property type="match status" value="1"/>
</dbReference>
<feature type="compositionally biased region" description="Basic and acidic residues" evidence="7">
    <location>
        <begin position="894"/>
        <end position="905"/>
    </location>
</feature>
<evidence type="ECO:0000256" key="6">
    <source>
        <dbReference type="PROSITE-ProRule" id="PRU00035"/>
    </source>
</evidence>
<dbReference type="SUPFAM" id="SSF47370">
    <property type="entry name" value="Bromodomain"/>
    <property type="match status" value="1"/>
</dbReference>
<dbReference type="SMART" id="SM00297">
    <property type="entry name" value="BROMO"/>
    <property type="match status" value="1"/>
</dbReference>
<dbReference type="GO" id="GO:0006357">
    <property type="term" value="P:regulation of transcription by RNA polymerase II"/>
    <property type="evidence" value="ECO:0007669"/>
    <property type="project" value="TreeGrafter"/>
</dbReference>
<dbReference type="Gene3D" id="1.20.920.10">
    <property type="entry name" value="Bromodomain-like"/>
    <property type="match status" value="1"/>
</dbReference>
<evidence type="ECO:0000256" key="4">
    <source>
        <dbReference type="ARBA" id="ARBA00023163"/>
    </source>
</evidence>
<feature type="region of interest" description="Disordered" evidence="7">
    <location>
        <begin position="116"/>
        <end position="151"/>
    </location>
</feature>
<proteinExistence type="predicted"/>
<dbReference type="Pfam" id="PF12024">
    <property type="entry name" value="DUF3512"/>
    <property type="match status" value="1"/>
</dbReference>
<feature type="region of interest" description="Disordered" evidence="7">
    <location>
        <begin position="79"/>
        <end position="100"/>
    </location>
</feature>
<keyword evidence="11" id="KW-1185">Reference proteome</keyword>
<dbReference type="AlphaFoldDB" id="A0AAN0IZK4"/>
<evidence type="ECO:0000313" key="11">
    <source>
        <dbReference type="Proteomes" id="UP000007879"/>
    </source>
</evidence>
<feature type="compositionally biased region" description="Pro residues" evidence="7">
    <location>
        <begin position="601"/>
        <end position="620"/>
    </location>
</feature>
<feature type="transmembrane region" description="Helical" evidence="8">
    <location>
        <begin position="28"/>
        <end position="46"/>
    </location>
</feature>
<feature type="compositionally biased region" description="Acidic residues" evidence="7">
    <location>
        <begin position="80"/>
        <end position="99"/>
    </location>
</feature>
<evidence type="ECO:0000256" key="7">
    <source>
        <dbReference type="SAM" id="MobiDB-lite"/>
    </source>
</evidence>
<feature type="domain" description="Bromo" evidence="9">
    <location>
        <begin position="424"/>
        <end position="486"/>
    </location>
</feature>
<feature type="compositionally biased region" description="Basic residues" evidence="7">
    <location>
        <begin position="277"/>
        <end position="290"/>
    </location>
</feature>
<dbReference type="PANTHER" id="PTHR22881:SF27">
    <property type="entry name" value="BROMODOMAIN CONTAINING 7_9"/>
    <property type="match status" value="1"/>
</dbReference>
<feature type="region of interest" description="Disordered" evidence="7">
    <location>
        <begin position="596"/>
        <end position="673"/>
    </location>
</feature>
<dbReference type="GeneID" id="100638155"/>
<feature type="compositionally biased region" description="Basic and acidic residues" evidence="7">
    <location>
        <begin position="921"/>
        <end position="930"/>
    </location>
</feature>
<feature type="compositionally biased region" description="Polar residues" evidence="7">
    <location>
        <begin position="248"/>
        <end position="260"/>
    </location>
</feature>
<feature type="region of interest" description="Disordered" evidence="7">
    <location>
        <begin position="170"/>
        <end position="202"/>
    </location>
</feature>
<accession>A0AAN0IZK4</accession>
<dbReference type="InterPro" id="IPR001487">
    <property type="entry name" value="Bromodomain"/>
</dbReference>
<evidence type="ECO:0000256" key="2">
    <source>
        <dbReference type="ARBA" id="ARBA00023015"/>
    </source>
</evidence>
<reference evidence="11" key="1">
    <citation type="journal article" date="2010" name="Nature">
        <title>The Amphimedon queenslandica genome and the evolution of animal complexity.</title>
        <authorList>
            <person name="Srivastava M."/>
            <person name="Simakov O."/>
            <person name="Chapman J."/>
            <person name="Fahey B."/>
            <person name="Gauthier M.E."/>
            <person name="Mitros T."/>
            <person name="Richards G.S."/>
            <person name="Conaco C."/>
            <person name="Dacre M."/>
            <person name="Hellsten U."/>
            <person name="Larroux C."/>
            <person name="Putnam N.H."/>
            <person name="Stanke M."/>
            <person name="Adamska M."/>
            <person name="Darling A."/>
            <person name="Degnan S.M."/>
            <person name="Oakley T.H."/>
            <person name="Plachetzki D.C."/>
            <person name="Zhai Y."/>
            <person name="Adamski M."/>
            <person name="Calcino A."/>
            <person name="Cummins S.F."/>
            <person name="Goodstein D.M."/>
            <person name="Harris C."/>
            <person name="Jackson D.J."/>
            <person name="Leys S.P."/>
            <person name="Shu S."/>
            <person name="Woodcroft B.J."/>
            <person name="Vervoort M."/>
            <person name="Kosik K.S."/>
            <person name="Manning G."/>
            <person name="Degnan B.M."/>
            <person name="Rokhsar D.S."/>
        </authorList>
    </citation>
    <scope>NUCLEOTIDE SEQUENCE [LARGE SCALE GENOMIC DNA]</scope>
</reference>
<keyword evidence="3 6" id="KW-0103">Bromodomain</keyword>
<feature type="region of interest" description="Disordered" evidence="7">
    <location>
        <begin position="974"/>
        <end position="1005"/>
    </location>
</feature>
<evidence type="ECO:0000256" key="1">
    <source>
        <dbReference type="ARBA" id="ARBA00004123"/>
    </source>
</evidence>
<keyword evidence="8" id="KW-0472">Membrane</keyword>
<feature type="region of interest" description="Disordered" evidence="7">
    <location>
        <begin position="1032"/>
        <end position="1080"/>
    </location>
</feature>
<dbReference type="InterPro" id="IPR021900">
    <property type="entry name" value="DUF3512"/>
</dbReference>
<reference evidence="10" key="2">
    <citation type="submission" date="2024-06" db="UniProtKB">
        <authorList>
            <consortium name="EnsemblMetazoa"/>
        </authorList>
    </citation>
    <scope>IDENTIFICATION</scope>
</reference>
<dbReference type="Pfam" id="PF00439">
    <property type="entry name" value="Bromodomain"/>
    <property type="match status" value="1"/>
</dbReference>
<feature type="compositionally biased region" description="Basic residues" evidence="7">
    <location>
        <begin position="122"/>
        <end position="138"/>
    </location>
</feature>
<dbReference type="KEGG" id="aqu:100638155"/>
<dbReference type="InterPro" id="IPR036427">
    <property type="entry name" value="Bromodomain-like_sf"/>
</dbReference>